<sequence>MLNLGRFLHPAGCFPLTAMCNWVKAEWDEGGVRKVMRKSEGKEGNTYNYDPSLFRKPSQSVFGWVARAQTYFYLFNFVEPDESWVGVARMHSA</sequence>
<dbReference type="EMBL" id="BPLQ01010340">
    <property type="protein sequence ID" value="GIY50081.1"/>
    <property type="molecule type" value="Genomic_DNA"/>
</dbReference>
<name>A0AAV4TX94_9ARAC</name>
<proteinExistence type="predicted"/>
<comment type="caution">
    <text evidence="1">The sequence shown here is derived from an EMBL/GenBank/DDBJ whole genome shotgun (WGS) entry which is preliminary data.</text>
</comment>
<dbReference type="AlphaFoldDB" id="A0AAV4TX94"/>
<accession>A0AAV4TX94</accession>
<dbReference type="Proteomes" id="UP001054837">
    <property type="component" value="Unassembled WGS sequence"/>
</dbReference>
<evidence type="ECO:0000313" key="1">
    <source>
        <dbReference type="EMBL" id="GIY50081.1"/>
    </source>
</evidence>
<organism evidence="1 2">
    <name type="scientific">Caerostris darwini</name>
    <dbReference type="NCBI Taxonomy" id="1538125"/>
    <lineage>
        <taxon>Eukaryota</taxon>
        <taxon>Metazoa</taxon>
        <taxon>Ecdysozoa</taxon>
        <taxon>Arthropoda</taxon>
        <taxon>Chelicerata</taxon>
        <taxon>Arachnida</taxon>
        <taxon>Araneae</taxon>
        <taxon>Araneomorphae</taxon>
        <taxon>Entelegynae</taxon>
        <taxon>Araneoidea</taxon>
        <taxon>Araneidae</taxon>
        <taxon>Caerostris</taxon>
    </lineage>
</organism>
<reference evidence="1 2" key="1">
    <citation type="submission" date="2021-06" db="EMBL/GenBank/DDBJ databases">
        <title>Caerostris darwini draft genome.</title>
        <authorList>
            <person name="Kono N."/>
            <person name="Arakawa K."/>
        </authorList>
    </citation>
    <scope>NUCLEOTIDE SEQUENCE [LARGE SCALE GENOMIC DNA]</scope>
</reference>
<protein>
    <submittedName>
        <fullName evidence="1">Uncharacterized protein</fullName>
    </submittedName>
</protein>
<keyword evidence="2" id="KW-1185">Reference proteome</keyword>
<gene>
    <name evidence="1" type="ORF">CDAR_109501</name>
</gene>
<evidence type="ECO:0000313" key="2">
    <source>
        <dbReference type="Proteomes" id="UP001054837"/>
    </source>
</evidence>